<evidence type="ECO:0000256" key="3">
    <source>
        <dbReference type="ARBA" id="ARBA00023002"/>
    </source>
</evidence>
<evidence type="ECO:0000256" key="2">
    <source>
        <dbReference type="ARBA" id="ARBA00022857"/>
    </source>
</evidence>
<dbReference type="Proteomes" id="UP001498771">
    <property type="component" value="Unassembled WGS sequence"/>
</dbReference>
<dbReference type="CDD" id="cd05233">
    <property type="entry name" value="SDR_c"/>
    <property type="match status" value="1"/>
</dbReference>
<dbReference type="InterPro" id="IPR020904">
    <property type="entry name" value="Sc_DH/Rdtase_CS"/>
</dbReference>
<dbReference type="EMBL" id="JBBJBU010000004">
    <property type="protein sequence ID" value="KAK7205938.1"/>
    <property type="molecule type" value="Genomic_DNA"/>
</dbReference>
<comment type="similarity">
    <text evidence="1">Belongs to the short-chain dehydrogenases/reductases (SDR) family.</text>
</comment>
<dbReference type="RefSeq" id="XP_064768971.1">
    <property type="nucleotide sequence ID" value="XM_064912452.1"/>
</dbReference>
<dbReference type="PRINTS" id="PR00081">
    <property type="entry name" value="GDHRDH"/>
</dbReference>
<evidence type="ECO:0000313" key="5">
    <source>
        <dbReference type="Proteomes" id="UP001498771"/>
    </source>
</evidence>
<gene>
    <name evidence="4" type="ORF">BZA70DRAFT_277468</name>
</gene>
<dbReference type="GeneID" id="90037964"/>
<evidence type="ECO:0008006" key="6">
    <source>
        <dbReference type="Google" id="ProtNLM"/>
    </source>
</evidence>
<accession>A0ABR1FA34</accession>
<keyword evidence="5" id="KW-1185">Reference proteome</keyword>
<organism evidence="4 5">
    <name type="scientific">Myxozyma melibiosi</name>
    <dbReference type="NCBI Taxonomy" id="54550"/>
    <lineage>
        <taxon>Eukaryota</taxon>
        <taxon>Fungi</taxon>
        <taxon>Dikarya</taxon>
        <taxon>Ascomycota</taxon>
        <taxon>Saccharomycotina</taxon>
        <taxon>Lipomycetes</taxon>
        <taxon>Lipomycetales</taxon>
        <taxon>Lipomycetaceae</taxon>
        <taxon>Myxozyma</taxon>
    </lineage>
</organism>
<protein>
    <recommendedName>
        <fullName evidence="6">Short chain dehydrogenase/reductase</fullName>
    </recommendedName>
</protein>
<dbReference type="InterPro" id="IPR036291">
    <property type="entry name" value="NAD(P)-bd_dom_sf"/>
</dbReference>
<keyword evidence="2" id="KW-0521">NADP</keyword>
<dbReference type="InterPro" id="IPR002347">
    <property type="entry name" value="SDR_fam"/>
</dbReference>
<dbReference type="Pfam" id="PF00106">
    <property type="entry name" value="adh_short"/>
    <property type="match status" value="1"/>
</dbReference>
<sequence>MAPTIAITGSASGIGAAIAKLYAAKGYNLVLSDSATAVLKSTTEYIQSQFPAVQILSQPTDVSKLSELESLRDAALAKFKTVDLLVLNAGVHGNYKTEEFGWWGNPEGMRKLFDVNLYGIVNGISAFLPTLRAQAKTGATSRVVITISKQGISNPPGNPAYNASKAAIRFLGEQLSYDMKDENVKVHMLAPGWTYTGMVGGSPGIYIDSVHGAKKPEGAWSPDQVAEYMDEGIAKEHAYIICPDNETSSETDKIRFEWSAGDITTPRLPLSRWRPEYKDEYATFDAARRK</sequence>
<name>A0ABR1FA34_9ASCO</name>
<dbReference type="Gene3D" id="3.40.50.720">
    <property type="entry name" value="NAD(P)-binding Rossmann-like Domain"/>
    <property type="match status" value="1"/>
</dbReference>
<dbReference type="PANTHER" id="PTHR43008">
    <property type="entry name" value="BENZIL REDUCTASE"/>
    <property type="match status" value="1"/>
</dbReference>
<evidence type="ECO:0000313" key="4">
    <source>
        <dbReference type="EMBL" id="KAK7205938.1"/>
    </source>
</evidence>
<keyword evidence="3" id="KW-0560">Oxidoreductase</keyword>
<dbReference type="SUPFAM" id="SSF51735">
    <property type="entry name" value="NAD(P)-binding Rossmann-fold domains"/>
    <property type="match status" value="1"/>
</dbReference>
<dbReference type="PANTHER" id="PTHR43008:SF7">
    <property type="entry name" value="SHORT CHAIN DEHYDROGENASE_REDUCTASE (AFU_ORTHOLOGUE AFUA_2G00830)"/>
    <property type="match status" value="1"/>
</dbReference>
<reference evidence="4 5" key="1">
    <citation type="submission" date="2024-03" db="EMBL/GenBank/DDBJ databases">
        <title>Genome-scale model development and genomic sequencing of the oleaginous clade Lipomyces.</title>
        <authorList>
            <consortium name="Lawrence Berkeley National Laboratory"/>
            <person name="Czajka J.J."/>
            <person name="Han Y."/>
            <person name="Kim J."/>
            <person name="Mondo S.J."/>
            <person name="Hofstad B.A."/>
            <person name="Robles A."/>
            <person name="Haridas S."/>
            <person name="Riley R."/>
            <person name="LaButti K."/>
            <person name="Pangilinan J."/>
            <person name="Andreopoulos W."/>
            <person name="Lipzen A."/>
            <person name="Yan J."/>
            <person name="Wang M."/>
            <person name="Ng V."/>
            <person name="Grigoriev I.V."/>
            <person name="Spatafora J.W."/>
            <person name="Magnuson J.K."/>
            <person name="Baker S.E."/>
            <person name="Pomraning K.R."/>
        </authorList>
    </citation>
    <scope>NUCLEOTIDE SEQUENCE [LARGE SCALE GENOMIC DNA]</scope>
    <source>
        <strain evidence="4 5">Phaff 52-87</strain>
    </source>
</reference>
<dbReference type="PROSITE" id="PS00061">
    <property type="entry name" value="ADH_SHORT"/>
    <property type="match status" value="1"/>
</dbReference>
<evidence type="ECO:0000256" key="1">
    <source>
        <dbReference type="ARBA" id="ARBA00006484"/>
    </source>
</evidence>
<proteinExistence type="inferred from homology"/>
<comment type="caution">
    <text evidence="4">The sequence shown here is derived from an EMBL/GenBank/DDBJ whole genome shotgun (WGS) entry which is preliminary data.</text>
</comment>